<protein>
    <submittedName>
        <fullName evidence="2">Mn-containing catalase</fullName>
    </submittedName>
</protein>
<dbReference type="GO" id="GO:0016746">
    <property type="term" value="F:acyltransferase activity"/>
    <property type="evidence" value="ECO:0007669"/>
    <property type="project" value="InterPro"/>
</dbReference>
<dbReference type="EMBL" id="APGJ01000009">
    <property type="protein sequence ID" value="EYD70447.1"/>
    <property type="molecule type" value="Genomic_DNA"/>
</dbReference>
<dbReference type="CDD" id="cd06551">
    <property type="entry name" value="LPLAT"/>
    <property type="match status" value="1"/>
</dbReference>
<feature type="domain" description="Phospholipid/glycerol acyltransferase" evidence="1">
    <location>
        <begin position="36"/>
        <end position="154"/>
    </location>
</feature>
<evidence type="ECO:0000313" key="3">
    <source>
        <dbReference type="Proteomes" id="UP000025047"/>
    </source>
</evidence>
<name>A0A017H7D9_9RHOB</name>
<organism evidence="2 3">
    <name type="scientific">Limimaricola hongkongensis DSM 17492</name>
    <dbReference type="NCBI Taxonomy" id="1122180"/>
    <lineage>
        <taxon>Bacteria</taxon>
        <taxon>Pseudomonadati</taxon>
        <taxon>Pseudomonadota</taxon>
        <taxon>Alphaproteobacteria</taxon>
        <taxon>Rhodobacterales</taxon>
        <taxon>Paracoccaceae</taxon>
        <taxon>Limimaricola</taxon>
    </lineage>
</organism>
<reference evidence="2 3" key="1">
    <citation type="submission" date="2013-03" db="EMBL/GenBank/DDBJ databases">
        <authorList>
            <person name="Fiebig A."/>
            <person name="Goeker M."/>
            <person name="Klenk H.-P.P."/>
        </authorList>
    </citation>
    <scope>NUCLEOTIDE SEQUENCE [LARGE SCALE GENOMIC DNA]</scope>
    <source>
        <strain evidence="2 3">DSM 17492</strain>
        <plasmid evidence="2 3">pLokhon01</plasmid>
    </source>
</reference>
<sequence>MARFFAGVMRRQLAAQFRAVRIARPGLPDLPEGRPVMVVANHPSWWDPAVMIGLHEQLFPGREGFGPIEAAMLDKYPFMARIGLFGVEEGRRGAAGFLRTAGSLVERSDRVLWITAQGRFADARERPIGLRPGAAHLLARAPHLVALPLALEYPFWSEKRPEALLRFGAPIEAGAQEGARDLAARLEAAVTENCDALAALAMAREASAFETAIGGARGTGGVYGLWQRGRAMLSGRRFVPDHGEK</sequence>
<dbReference type="Pfam" id="PF01553">
    <property type="entry name" value="Acyltransferase"/>
    <property type="match status" value="1"/>
</dbReference>
<dbReference type="PATRIC" id="fig|1122180.6.peg.29"/>
<keyword evidence="2" id="KW-0614">Plasmid</keyword>
<proteinExistence type="predicted"/>
<dbReference type="AlphaFoldDB" id="A0A017H7D9"/>
<dbReference type="Proteomes" id="UP000025047">
    <property type="component" value="Plasmid pLokhon01"/>
</dbReference>
<keyword evidence="3" id="KW-1185">Reference proteome</keyword>
<dbReference type="SMART" id="SM00563">
    <property type="entry name" value="PlsC"/>
    <property type="match status" value="1"/>
</dbReference>
<comment type="caution">
    <text evidence="2">The sequence shown here is derived from an EMBL/GenBank/DDBJ whole genome shotgun (WGS) entry which is preliminary data.</text>
</comment>
<evidence type="ECO:0000259" key="1">
    <source>
        <dbReference type="SMART" id="SM00563"/>
    </source>
</evidence>
<gene>
    <name evidence="2" type="ORF">Lokhon_00029</name>
</gene>
<evidence type="ECO:0000313" key="2">
    <source>
        <dbReference type="EMBL" id="EYD70447.1"/>
    </source>
</evidence>
<geneLocation type="plasmid" evidence="2 3">
    <name>pLokhon01</name>
</geneLocation>
<dbReference type="HOGENOM" id="CLU_097817_0_0_5"/>
<dbReference type="InterPro" id="IPR002123">
    <property type="entry name" value="Plipid/glycerol_acylTrfase"/>
</dbReference>
<accession>A0A017H7D9</accession>
<dbReference type="SUPFAM" id="SSF69593">
    <property type="entry name" value="Glycerol-3-phosphate (1)-acyltransferase"/>
    <property type="match status" value="1"/>
</dbReference>